<dbReference type="Proteomes" id="UP000662840">
    <property type="component" value="Chromosome"/>
</dbReference>
<name>A0ABX7MLR9_ERWAM</name>
<evidence type="ECO:0000313" key="2">
    <source>
        <dbReference type="EMBL" id="QSI93352.1"/>
    </source>
</evidence>
<gene>
    <name evidence="2" type="ORF">JGC47_08830</name>
</gene>
<evidence type="ECO:0000256" key="1">
    <source>
        <dbReference type="SAM" id="MobiDB-lite"/>
    </source>
</evidence>
<proteinExistence type="predicted"/>
<feature type="region of interest" description="Disordered" evidence="1">
    <location>
        <begin position="1"/>
        <end position="57"/>
    </location>
</feature>
<dbReference type="GeneID" id="97606083"/>
<keyword evidence="3" id="KW-1185">Reference proteome</keyword>
<dbReference type="EMBL" id="CP066796">
    <property type="protein sequence ID" value="QSI93352.1"/>
    <property type="molecule type" value="Genomic_DNA"/>
</dbReference>
<evidence type="ECO:0000313" key="3">
    <source>
        <dbReference type="Proteomes" id="UP000662840"/>
    </source>
</evidence>
<accession>A0ABX7MLR9</accession>
<organism evidence="2 3">
    <name type="scientific">Erwinia amylovora</name>
    <name type="common">Fire blight bacteria</name>
    <dbReference type="NCBI Taxonomy" id="552"/>
    <lineage>
        <taxon>Bacteria</taxon>
        <taxon>Pseudomonadati</taxon>
        <taxon>Pseudomonadota</taxon>
        <taxon>Gammaproteobacteria</taxon>
        <taxon>Enterobacterales</taxon>
        <taxon>Erwiniaceae</taxon>
        <taxon>Erwinia</taxon>
    </lineage>
</organism>
<reference evidence="2 3" key="1">
    <citation type="submission" date="2020-12" db="EMBL/GenBank/DDBJ databases">
        <title>Genome sequence of Erwinia amylovora ATCC15580, a type strain.</title>
        <authorList>
            <person name="Kang I.-J."/>
            <person name="Roh E."/>
        </authorList>
    </citation>
    <scope>NUCLEOTIDE SEQUENCE [LARGE SCALE GENOMIC DNA]</scope>
    <source>
        <strain evidence="2 3">ATCC 15580</strain>
    </source>
</reference>
<sequence>MSDNRWSGVHGKNSGLDGDETSTGQYVMAEAGLVSERKTKAVSVTERPPAQNADNLE</sequence>
<protein>
    <submittedName>
        <fullName evidence="2">Uncharacterized protein</fullName>
    </submittedName>
</protein>
<dbReference type="RefSeq" id="WP_013036045.1">
    <property type="nucleotide sequence ID" value="NZ_CP024970.1"/>
</dbReference>